<comment type="caution">
    <text evidence="1">The sequence shown here is derived from an EMBL/GenBank/DDBJ whole genome shotgun (WGS) entry which is preliminary data.</text>
</comment>
<name>A0AAP0QF03_9ROSI</name>
<dbReference type="AlphaFoldDB" id="A0AAP0QF03"/>
<reference evidence="1 2" key="1">
    <citation type="submission" date="2024-05" db="EMBL/GenBank/DDBJ databases">
        <title>Haplotype-resolved chromosome-level genome assembly of Huyou (Citrus changshanensis).</title>
        <authorList>
            <person name="Miao C."/>
            <person name="Chen W."/>
            <person name="Wu Y."/>
            <person name="Wang L."/>
            <person name="Zhao S."/>
            <person name="Grierson D."/>
            <person name="Xu C."/>
            <person name="Chen K."/>
        </authorList>
    </citation>
    <scope>NUCLEOTIDE SEQUENCE [LARGE SCALE GENOMIC DNA]</scope>
    <source>
        <strain evidence="1">01-14</strain>
        <tissue evidence="1">Leaf</tissue>
    </source>
</reference>
<sequence length="184" mass="21494">MIATKGADPLLVGKIARYGYLDLIYPDIDLREIASLDELLVKEISKFAQKRPIYLKFYTISPEYHQNVEYQAFYMISVGHITKNFQLEIGTEYTNVPQITKNWIRTRRARGIKAIWSIAKDLYKRNFRTIIRFQNYILVTAEDSHTSSNILLELINEISTMRFPSSSETMQHAYQLMEASNQTK</sequence>
<proteinExistence type="predicted"/>
<accession>A0AAP0QF03</accession>
<organism evidence="1 2">
    <name type="scientific">Citrus x changshan-huyou</name>
    <dbReference type="NCBI Taxonomy" id="2935761"/>
    <lineage>
        <taxon>Eukaryota</taxon>
        <taxon>Viridiplantae</taxon>
        <taxon>Streptophyta</taxon>
        <taxon>Embryophyta</taxon>
        <taxon>Tracheophyta</taxon>
        <taxon>Spermatophyta</taxon>
        <taxon>Magnoliopsida</taxon>
        <taxon>eudicotyledons</taxon>
        <taxon>Gunneridae</taxon>
        <taxon>Pentapetalae</taxon>
        <taxon>rosids</taxon>
        <taxon>malvids</taxon>
        <taxon>Sapindales</taxon>
        <taxon>Rutaceae</taxon>
        <taxon>Aurantioideae</taxon>
        <taxon>Citrus</taxon>
    </lineage>
</organism>
<protein>
    <submittedName>
        <fullName evidence="1">Uncharacterized protein</fullName>
    </submittedName>
</protein>
<keyword evidence="2" id="KW-1185">Reference proteome</keyword>
<evidence type="ECO:0000313" key="1">
    <source>
        <dbReference type="EMBL" id="KAK9186589.1"/>
    </source>
</evidence>
<evidence type="ECO:0000313" key="2">
    <source>
        <dbReference type="Proteomes" id="UP001428341"/>
    </source>
</evidence>
<gene>
    <name evidence="1" type="ORF">WN944_017977</name>
</gene>
<dbReference type="Proteomes" id="UP001428341">
    <property type="component" value="Unassembled WGS sequence"/>
</dbReference>
<dbReference type="EMBL" id="JBCGBO010000007">
    <property type="protein sequence ID" value="KAK9186589.1"/>
    <property type="molecule type" value="Genomic_DNA"/>
</dbReference>